<evidence type="ECO:0000313" key="2">
    <source>
        <dbReference type="Proteomes" id="UP000614216"/>
    </source>
</evidence>
<dbReference type="Pfam" id="PF13365">
    <property type="entry name" value="Trypsin_2"/>
    <property type="match status" value="1"/>
</dbReference>
<dbReference type="RefSeq" id="WP_202859136.1">
    <property type="nucleotide sequence ID" value="NZ_JAEUGD010000067.1"/>
</dbReference>
<reference evidence="1" key="1">
    <citation type="submission" date="2021-01" db="EMBL/GenBank/DDBJ databases">
        <title>Fulvivirga kasyanovii gen. nov., sp nov., a novel member of the phylum Bacteroidetes isolated from seawater in a mussel farm.</title>
        <authorList>
            <person name="Zhao L.-H."/>
            <person name="Wang Z.-J."/>
        </authorList>
    </citation>
    <scope>NUCLEOTIDE SEQUENCE</scope>
    <source>
        <strain evidence="1">29W222</strain>
    </source>
</reference>
<dbReference type="InterPro" id="IPR043504">
    <property type="entry name" value="Peptidase_S1_PA_chymotrypsin"/>
</dbReference>
<sequence>MAIFNQFYPVDYYDKAMPVDLKEKAEATCIVCAVGQKFLNSKNGSLTTKTSGYYYNTNDPKYPGGGQGTLCPDIAAETAVWMTGTAFAIGKKTFITAKHVVEDVLNEVDAKPTDFSKLKLMSGYFRKSSPSSGFTYNMLDVTAIEYNTEKDICIIRTKQSVQNFFTCAPTSEQRSLKPNDVIQMIGYPLGQPMKFSEGKIAETDGDLDDLKGWISFFPGNSGSPIVNFKTGNVVGILVSGSSEITDWAKKNDCYGYRTYENDEDLTAGIIYAENFLELAT</sequence>
<dbReference type="SUPFAM" id="SSF50494">
    <property type="entry name" value="Trypsin-like serine proteases"/>
    <property type="match status" value="1"/>
</dbReference>
<protein>
    <submittedName>
        <fullName evidence="1">Trypsin-like peptidase domain-containing protein</fullName>
    </submittedName>
</protein>
<proteinExistence type="predicted"/>
<dbReference type="InterPro" id="IPR009003">
    <property type="entry name" value="Peptidase_S1_PA"/>
</dbReference>
<dbReference type="Gene3D" id="2.40.10.10">
    <property type="entry name" value="Trypsin-like serine proteases"/>
    <property type="match status" value="2"/>
</dbReference>
<accession>A0A937G3Z4</accession>
<keyword evidence="2" id="KW-1185">Reference proteome</keyword>
<comment type="caution">
    <text evidence="1">The sequence shown here is derived from an EMBL/GenBank/DDBJ whole genome shotgun (WGS) entry which is preliminary data.</text>
</comment>
<name>A0A937G3Z4_9BACT</name>
<evidence type="ECO:0000313" key="1">
    <source>
        <dbReference type="EMBL" id="MBL6449588.1"/>
    </source>
</evidence>
<gene>
    <name evidence="1" type="ORF">JMN32_24975</name>
</gene>
<dbReference type="Proteomes" id="UP000614216">
    <property type="component" value="Unassembled WGS sequence"/>
</dbReference>
<organism evidence="1 2">
    <name type="scientific">Fulvivirga marina</name>
    <dbReference type="NCBI Taxonomy" id="2494733"/>
    <lineage>
        <taxon>Bacteria</taxon>
        <taxon>Pseudomonadati</taxon>
        <taxon>Bacteroidota</taxon>
        <taxon>Cytophagia</taxon>
        <taxon>Cytophagales</taxon>
        <taxon>Fulvivirgaceae</taxon>
        <taxon>Fulvivirga</taxon>
    </lineage>
</organism>
<dbReference type="AlphaFoldDB" id="A0A937G3Z4"/>
<dbReference type="EMBL" id="JAEUGD010000067">
    <property type="protein sequence ID" value="MBL6449588.1"/>
    <property type="molecule type" value="Genomic_DNA"/>
</dbReference>